<organism evidence="4 5">
    <name type="scientific">Tetrapyrgos nigripes</name>
    <dbReference type="NCBI Taxonomy" id="182062"/>
    <lineage>
        <taxon>Eukaryota</taxon>
        <taxon>Fungi</taxon>
        <taxon>Dikarya</taxon>
        <taxon>Basidiomycota</taxon>
        <taxon>Agaricomycotina</taxon>
        <taxon>Agaricomycetes</taxon>
        <taxon>Agaricomycetidae</taxon>
        <taxon>Agaricales</taxon>
        <taxon>Marasmiineae</taxon>
        <taxon>Marasmiaceae</taxon>
        <taxon>Tetrapyrgos</taxon>
    </lineage>
</organism>
<protein>
    <recommendedName>
        <fullName evidence="1">Cap-specific mRNA (nucleoside-2'-O-)-methyltransferase 1</fullName>
        <ecNumber evidence="1">2.1.1.57</ecNumber>
    </recommendedName>
    <alternativeName>
        <fullName evidence="1">Cap1 2'O-ribose methyltransferase 1</fullName>
    </alternativeName>
</protein>
<dbReference type="Proteomes" id="UP000559256">
    <property type="component" value="Unassembled WGS sequence"/>
</dbReference>
<evidence type="ECO:0000313" key="4">
    <source>
        <dbReference type="EMBL" id="KAF5372158.1"/>
    </source>
</evidence>
<feature type="domain" description="Ribosomal RNA methyltransferase FtsJ" evidence="3">
    <location>
        <begin position="158"/>
        <end position="341"/>
    </location>
</feature>
<keyword evidence="1" id="KW-0507">mRNA processing</keyword>
<dbReference type="InterPro" id="IPR002877">
    <property type="entry name" value="RNA_MeTrfase_FtsJ_dom"/>
</dbReference>
<sequence>MFNESYKLDHNLGAVIEGLSISTATVAPRGPKSPVSPIDHDSGSETQAFPSSFSDTQSASRDERGQAQASNDTFNRMWKLSDQLIARGASDLEYLLKLKKKGWQDENLDNYFAQERHVADNASAELNSNWYRKMQKVFGEIDRATECIPRSQEAGSFRFLDLGCCPGGFSSYILKKNKNATGVGISLPVDQGGYDSALEEGLLERFTLHFVNLTKYNLAVDPATATFNSSTGTTGSAFLRLEDQLGASGPSKKFDLILLGCSHVRKNDDIRWEVDQLLLSQLVIALGYIRPGGKIVMKMSIMERILTSKTIRFFDLLCERVETVKPLTMHAKRGSFYLVAHGVGRGVEGHRQEEFLTKLKEIWEELTFGGQDGTGRFLNLEDFDFVVTTEELKDSERSGEFLDKLVELGRKVWQGQIKGLEGLFRAENAKHTDRGRRPSRGGRGFWRGEI</sequence>
<evidence type="ECO:0000313" key="5">
    <source>
        <dbReference type="Proteomes" id="UP000559256"/>
    </source>
</evidence>
<dbReference type="InterPro" id="IPR050851">
    <property type="entry name" value="mRNA_Cap_2O-Ribose_MeTrfase"/>
</dbReference>
<evidence type="ECO:0000256" key="2">
    <source>
        <dbReference type="SAM" id="MobiDB-lite"/>
    </source>
</evidence>
<accession>A0A8H5LWI6</accession>
<keyword evidence="1" id="KW-0506">mRNA capping</keyword>
<dbReference type="GO" id="GO:0004483">
    <property type="term" value="F:methyltransferase cap1 activity"/>
    <property type="evidence" value="ECO:0007669"/>
    <property type="project" value="UniProtKB-UniRule"/>
</dbReference>
<reference evidence="4 5" key="1">
    <citation type="journal article" date="2020" name="ISME J.">
        <title>Uncovering the hidden diversity of litter-decomposition mechanisms in mushroom-forming fungi.</title>
        <authorList>
            <person name="Floudas D."/>
            <person name="Bentzer J."/>
            <person name="Ahren D."/>
            <person name="Johansson T."/>
            <person name="Persson P."/>
            <person name="Tunlid A."/>
        </authorList>
    </citation>
    <scope>NUCLEOTIDE SEQUENCE [LARGE SCALE GENOMIC DNA]</scope>
    <source>
        <strain evidence="4 5">CBS 291.85</strain>
    </source>
</reference>
<dbReference type="GO" id="GO:0005737">
    <property type="term" value="C:cytoplasm"/>
    <property type="evidence" value="ECO:0007669"/>
    <property type="project" value="TreeGrafter"/>
</dbReference>
<keyword evidence="1" id="KW-0539">Nucleus</keyword>
<comment type="caution">
    <text evidence="4">The sequence shown here is derived from an EMBL/GenBank/DDBJ whole genome shotgun (WGS) entry which is preliminary data.</text>
</comment>
<comment type="catalytic activity">
    <reaction evidence="1">
        <text>a 5'-end (N(7)-methyl 5'-triphosphoguanosine)-ribonucleoside in mRNA + S-adenosyl-L-methionine = a 5'-end (N(7)-methyl 5'-triphosphoguanosine)-(2'-O-methyl-ribonucleoside) in mRNA + S-adenosyl-L-homocysteine + H(+)</text>
        <dbReference type="Rhea" id="RHEA:67020"/>
        <dbReference type="Rhea" id="RHEA-COMP:17167"/>
        <dbReference type="Rhea" id="RHEA-COMP:17168"/>
        <dbReference type="ChEBI" id="CHEBI:15378"/>
        <dbReference type="ChEBI" id="CHEBI:57856"/>
        <dbReference type="ChEBI" id="CHEBI:59789"/>
        <dbReference type="ChEBI" id="CHEBI:156461"/>
        <dbReference type="ChEBI" id="CHEBI:167609"/>
        <dbReference type="EC" id="2.1.1.57"/>
    </reaction>
</comment>
<comment type="subcellular location">
    <subcellularLocation>
        <location evidence="1">Nucleus</location>
    </subcellularLocation>
</comment>
<dbReference type="EC" id="2.1.1.57" evidence="1"/>
<dbReference type="GO" id="GO:0006370">
    <property type="term" value="P:7-methylguanosine mRNA capping"/>
    <property type="evidence" value="ECO:0007669"/>
    <property type="project" value="UniProtKB-UniRule"/>
</dbReference>
<dbReference type="EMBL" id="JAACJM010000006">
    <property type="protein sequence ID" value="KAF5372158.1"/>
    <property type="molecule type" value="Genomic_DNA"/>
</dbReference>
<dbReference type="GO" id="GO:0005634">
    <property type="term" value="C:nucleus"/>
    <property type="evidence" value="ECO:0007669"/>
    <property type="project" value="UniProtKB-SubCell"/>
</dbReference>
<dbReference type="PANTHER" id="PTHR16121:SF0">
    <property type="entry name" value="CAP-SPECIFIC MRNA (NUCLEOSIDE-2'-O-)-METHYLTRANSFERASE 1"/>
    <property type="match status" value="1"/>
</dbReference>
<proteinExistence type="predicted"/>
<dbReference type="GO" id="GO:0032259">
    <property type="term" value="P:methylation"/>
    <property type="evidence" value="ECO:0007669"/>
    <property type="project" value="UniProtKB-KW"/>
</dbReference>
<dbReference type="InterPro" id="IPR029063">
    <property type="entry name" value="SAM-dependent_MTases_sf"/>
</dbReference>
<dbReference type="PANTHER" id="PTHR16121">
    <property type="entry name" value="CAP-SPECIFIC MRNA (NUCLEOSIDE-2'-O-)-METHYLTRANSFERASE 1-RELATED"/>
    <property type="match status" value="1"/>
</dbReference>
<feature type="compositionally biased region" description="Polar residues" evidence="2">
    <location>
        <begin position="44"/>
        <end position="59"/>
    </location>
</feature>
<feature type="region of interest" description="Disordered" evidence="2">
    <location>
        <begin position="430"/>
        <end position="450"/>
    </location>
</feature>
<keyword evidence="5" id="KW-1185">Reference proteome</keyword>
<keyword evidence="1" id="KW-0489">Methyltransferase</keyword>
<dbReference type="Gene3D" id="3.40.50.12760">
    <property type="match status" value="1"/>
</dbReference>
<dbReference type="OrthoDB" id="417125at2759"/>
<feature type="compositionally biased region" description="Gly residues" evidence="2">
    <location>
        <begin position="441"/>
        <end position="450"/>
    </location>
</feature>
<dbReference type="Pfam" id="PF01728">
    <property type="entry name" value="FtsJ"/>
    <property type="match status" value="1"/>
</dbReference>
<evidence type="ECO:0000259" key="3">
    <source>
        <dbReference type="Pfam" id="PF01728"/>
    </source>
</evidence>
<gene>
    <name evidence="4" type="ORF">D9758_005045</name>
</gene>
<keyword evidence="1" id="KW-0808">Transferase</keyword>
<feature type="region of interest" description="Disordered" evidence="2">
    <location>
        <begin position="25"/>
        <end position="72"/>
    </location>
</feature>
<keyword evidence="1" id="KW-0949">S-adenosyl-L-methionine</keyword>
<dbReference type="SUPFAM" id="SSF53335">
    <property type="entry name" value="S-adenosyl-L-methionine-dependent methyltransferases"/>
    <property type="match status" value="1"/>
</dbReference>
<evidence type="ECO:0000256" key="1">
    <source>
        <dbReference type="RuleBase" id="RU368012"/>
    </source>
</evidence>
<dbReference type="AlphaFoldDB" id="A0A8H5LWI6"/>
<comment type="function">
    <text evidence="1">S-adenosyl-L-methionine-dependent methyltransferase that mediates RNA cap1 2'-O-ribose methylation to the 5'-cap structure of RNAs. Methylates the ribose of the first nucleotide of a m(7)GpppG-capped mRNA to produce m(7)GpppNmp (cap1).</text>
</comment>
<name>A0A8H5LWI6_9AGAR</name>
<dbReference type="GO" id="GO:0016556">
    <property type="term" value="P:mRNA modification"/>
    <property type="evidence" value="ECO:0007669"/>
    <property type="project" value="UniProtKB-UniRule"/>
</dbReference>
<dbReference type="GO" id="GO:0003676">
    <property type="term" value="F:nucleic acid binding"/>
    <property type="evidence" value="ECO:0007669"/>
    <property type="project" value="UniProtKB-UniRule"/>
</dbReference>